<feature type="region of interest" description="Disordered" evidence="3">
    <location>
        <begin position="1"/>
        <end position="159"/>
    </location>
</feature>
<evidence type="ECO:0000256" key="1">
    <source>
        <dbReference type="ARBA" id="ARBA00022614"/>
    </source>
</evidence>
<dbReference type="Gene3D" id="3.80.10.10">
    <property type="entry name" value="Ribonuclease Inhibitor"/>
    <property type="match status" value="2"/>
</dbReference>
<evidence type="ECO:0000256" key="2">
    <source>
        <dbReference type="ARBA" id="ARBA00022737"/>
    </source>
</evidence>
<evidence type="ECO:0000313" key="4">
    <source>
        <dbReference type="EMBL" id="KAK3795177.1"/>
    </source>
</evidence>
<dbReference type="PROSITE" id="PS51450">
    <property type="entry name" value="LRR"/>
    <property type="match status" value="7"/>
</dbReference>
<feature type="region of interest" description="Disordered" evidence="3">
    <location>
        <begin position="177"/>
        <end position="197"/>
    </location>
</feature>
<reference evidence="4" key="1">
    <citation type="journal article" date="2023" name="G3 (Bethesda)">
        <title>A reference genome for the long-term kleptoplast-retaining sea slug Elysia crispata morphotype clarki.</title>
        <authorList>
            <person name="Eastman K.E."/>
            <person name="Pendleton A.L."/>
            <person name="Shaikh M.A."/>
            <person name="Suttiyut T."/>
            <person name="Ogas R."/>
            <person name="Tomko P."/>
            <person name="Gavelis G."/>
            <person name="Widhalm J.R."/>
            <person name="Wisecaver J.H."/>
        </authorList>
    </citation>
    <scope>NUCLEOTIDE SEQUENCE</scope>
    <source>
        <strain evidence="4">ECLA1</strain>
    </source>
</reference>
<dbReference type="InterPro" id="IPR003591">
    <property type="entry name" value="Leu-rich_rpt_typical-subtyp"/>
</dbReference>
<dbReference type="InterPro" id="IPR032675">
    <property type="entry name" value="LRR_dom_sf"/>
</dbReference>
<proteinExistence type="predicted"/>
<feature type="compositionally biased region" description="Basic and acidic residues" evidence="3">
    <location>
        <begin position="146"/>
        <end position="159"/>
    </location>
</feature>
<accession>A0AAE1AYF5</accession>
<dbReference type="Proteomes" id="UP001283361">
    <property type="component" value="Unassembled WGS sequence"/>
</dbReference>
<keyword evidence="1" id="KW-0433">Leucine-rich repeat</keyword>
<keyword evidence="2" id="KW-0677">Repeat</keyword>
<dbReference type="InterPro" id="IPR001611">
    <property type="entry name" value="Leu-rich_rpt"/>
</dbReference>
<dbReference type="EMBL" id="JAWDGP010001077">
    <property type="protein sequence ID" value="KAK3795177.1"/>
    <property type="molecule type" value="Genomic_DNA"/>
</dbReference>
<comment type="caution">
    <text evidence="4">The sequence shown here is derived from an EMBL/GenBank/DDBJ whole genome shotgun (WGS) entry which is preliminary data.</text>
</comment>
<dbReference type="Pfam" id="PF14580">
    <property type="entry name" value="LRR_9"/>
    <property type="match status" value="2"/>
</dbReference>
<dbReference type="SMART" id="SM00364">
    <property type="entry name" value="LRR_BAC"/>
    <property type="match status" value="5"/>
</dbReference>
<name>A0AAE1AYF5_9GAST</name>
<organism evidence="4 5">
    <name type="scientific">Elysia crispata</name>
    <name type="common">lettuce slug</name>
    <dbReference type="NCBI Taxonomy" id="231223"/>
    <lineage>
        <taxon>Eukaryota</taxon>
        <taxon>Metazoa</taxon>
        <taxon>Spiralia</taxon>
        <taxon>Lophotrochozoa</taxon>
        <taxon>Mollusca</taxon>
        <taxon>Gastropoda</taxon>
        <taxon>Heterobranchia</taxon>
        <taxon>Euthyneura</taxon>
        <taxon>Panpulmonata</taxon>
        <taxon>Sacoglossa</taxon>
        <taxon>Placobranchoidea</taxon>
        <taxon>Plakobranchidae</taxon>
        <taxon>Elysia</taxon>
    </lineage>
</organism>
<dbReference type="InterPro" id="IPR050836">
    <property type="entry name" value="SDS22/Internalin_LRR"/>
</dbReference>
<keyword evidence="5" id="KW-1185">Reference proteome</keyword>
<dbReference type="SMART" id="SM00365">
    <property type="entry name" value="LRR_SD22"/>
    <property type="match status" value="9"/>
</dbReference>
<feature type="compositionally biased region" description="Polar residues" evidence="3">
    <location>
        <begin position="1"/>
        <end position="11"/>
    </location>
</feature>
<feature type="compositionally biased region" description="Low complexity" evidence="3">
    <location>
        <begin position="59"/>
        <end position="74"/>
    </location>
</feature>
<evidence type="ECO:0000256" key="3">
    <source>
        <dbReference type="SAM" id="MobiDB-lite"/>
    </source>
</evidence>
<dbReference type="PANTHER" id="PTHR46652">
    <property type="entry name" value="LEUCINE-RICH REPEAT AND IQ DOMAIN-CONTAINING PROTEIN 1-RELATED"/>
    <property type="match status" value="1"/>
</dbReference>
<dbReference type="PRINTS" id="PR00019">
    <property type="entry name" value="LEURICHRPT"/>
</dbReference>
<sequence>MMNTKYNSTASGPVPRALGRPVGVLPLGPRSAASHAQRRAGSIERRPIQKNASTNSIGSARSVLSNASESSLSSDKNINTNRRYRKSDLNTTAQNSGRKPKVLDPGIPPLNESRKCKAQNSSEISTSGSKRHQKISHSSVTTNQRKGREDSLRRLSPHNDFDEDYYCEGQDVKFFDIPSTSRSSTSQSTRTNTEHSETKDLTVKDILDISQETEPYKVYDVDLHGEGLTSAPDLEKFRKLRVLDLSGNHIKSINGLDFNWDLRELKLYDNEIASIEGLANLKELSHLQLQHNQISKIGRGLGSLKKLQTLRLDNNKLTKIETPELLSCSNITTLDLSSNHLETLAPLNYLPNLEELLASGNHLKATGDLSKCRKLQEMDLSWNQLSDLTGLANLPNLQILDLSHNNLTSLKSLGRLRSVEELNINANRISEISSFVSVFPKLQILFVCDNMIKAWDEICSLEGLKDLVELSVTANPFTMEDGDMPAYMTAVSVALPKLEVIDGAQIKRAGNKPGGAPLMRPMSAASVISVRQVDSQLKAAANEQEDFHKSIADKFASLRSIVDSLPSQPPRPYSGYSVVSSRCSSRSRIREARDFAAYNFDEDEDQDF</sequence>
<dbReference type="SUPFAM" id="SSF52058">
    <property type="entry name" value="L domain-like"/>
    <property type="match status" value="1"/>
</dbReference>
<feature type="compositionally biased region" description="Low complexity" evidence="3">
    <location>
        <begin position="179"/>
        <end position="191"/>
    </location>
</feature>
<evidence type="ECO:0000313" key="5">
    <source>
        <dbReference type="Proteomes" id="UP001283361"/>
    </source>
</evidence>
<dbReference type="AlphaFoldDB" id="A0AAE1AYF5"/>
<dbReference type="SMART" id="SM00369">
    <property type="entry name" value="LRR_TYP"/>
    <property type="match status" value="6"/>
</dbReference>
<dbReference type="PANTHER" id="PTHR46652:SF3">
    <property type="entry name" value="LEUCINE-RICH REPEAT-CONTAINING PROTEIN 9"/>
    <property type="match status" value="1"/>
</dbReference>
<protein>
    <submittedName>
        <fullName evidence="4">Uncharacterized protein</fullName>
    </submittedName>
</protein>
<feature type="compositionally biased region" description="Polar residues" evidence="3">
    <location>
        <begin position="118"/>
        <end position="128"/>
    </location>
</feature>
<gene>
    <name evidence="4" type="ORF">RRG08_056240</name>
</gene>